<dbReference type="EMBL" id="FQYI01000012">
    <property type="protein sequence ID" value="SHJ20495.1"/>
    <property type="molecule type" value="Genomic_DNA"/>
</dbReference>
<dbReference type="STRING" id="1118202.SAMN05443429_11233"/>
<proteinExistence type="predicted"/>
<evidence type="ECO:0000313" key="2">
    <source>
        <dbReference type="Proteomes" id="UP000184335"/>
    </source>
</evidence>
<gene>
    <name evidence="1" type="ORF">SAMN05443429_11233</name>
</gene>
<dbReference type="AlphaFoldDB" id="A0A1M6HE79"/>
<accession>A0A1M6HE79</accession>
<organism evidence="1 2">
    <name type="scientific">Cruoricaptor ignavus</name>
    <dbReference type="NCBI Taxonomy" id="1118202"/>
    <lineage>
        <taxon>Bacteria</taxon>
        <taxon>Pseudomonadati</taxon>
        <taxon>Bacteroidota</taxon>
        <taxon>Flavobacteriia</taxon>
        <taxon>Flavobacteriales</taxon>
        <taxon>Weeksellaceae</taxon>
        <taxon>Cruoricaptor</taxon>
    </lineage>
</organism>
<name>A0A1M6HE79_9FLAO</name>
<dbReference type="Proteomes" id="UP000184335">
    <property type="component" value="Unassembled WGS sequence"/>
</dbReference>
<protein>
    <submittedName>
        <fullName evidence="1">Uncharacterized protein</fullName>
    </submittedName>
</protein>
<sequence length="648" mass="74824">MITQIWVNGRPLDLYQDSDIKYTMQVNDIAELKDRQASYTNAFSVPKTDKNIQILDGLGIPSDTSQIPYEKPFAQMKIDGYDLITKGWLNISEVSESFRIYIYSGIINFFKAISNKTLRELSDSSGNWLGVFNHKKNLTAIINSQSSEYYRYLIADFGGKTLYQGAINIDYLIPFMRCRYIFDKIHESVGFTYSGSIVDDDRFNRLWMSYPKFSDVYAESKDVFTGNSNRFVAYSSYPVFSPLPRSAYYFIDFADGYRVENAEVTPYGKLTIYKKEEGWITVKEAGRYKISVEGSIKKPSSMSYEFKYSVNQKGRKANEAHKAGEVIIKASGNSEINFQKSIMLNAGDSIAFTLFASYRNEITAVLDCELSIKVTKVPDENIDVTEAIGDMKATDFIKEIYNRFGLTAYPDEFSENLHYVKVDERLNPKTAKDWSDKYIRRKTETFVYDDYAQLNSFEYKYTEEGQSHYDGVIPVNNKNLNDSKTAYKSFSFAAESYTSDLASLPVLKMYNQEVKEDKDGNTHIEYKGASNRYYFVESNAYSGTLELISEATKEKRTATELHSARFIGYQEVINNYYPDMKRVIDEARIHTIELNLFPADALLLDLYSAYYFSQEQQYYILNKLNYSESEASAEFIRLNDYQQWQKEI</sequence>
<reference evidence="1 2" key="1">
    <citation type="submission" date="2016-11" db="EMBL/GenBank/DDBJ databases">
        <authorList>
            <person name="Jaros S."/>
            <person name="Januszkiewicz K."/>
            <person name="Wedrychowicz H."/>
        </authorList>
    </citation>
    <scope>NUCLEOTIDE SEQUENCE [LARGE SCALE GENOMIC DNA]</scope>
    <source>
        <strain evidence="1 2">DSM 25479</strain>
    </source>
</reference>
<evidence type="ECO:0000313" key="1">
    <source>
        <dbReference type="EMBL" id="SHJ20495.1"/>
    </source>
</evidence>
<keyword evidence="2" id="KW-1185">Reference proteome</keyword>
<dbReference type="OrthoDB" id="910810at2"/>
<dbReference type="RefSeq" id="WP_073180856.1">
    <property type="nucleotide sequence ID" value="NZ_FQYI01000012.1"/>
</dbReference>